<feature type="compositionally biased region" description="Polar residues" evidence="9">
    <location>
        <begin position="1"/>
        <end position="25"/>
    </location>
</feature>
<evidence type="ECO:0000256" key="5">
    <source>
        <dbReference type="ARBA" id="ARBA00022777"/>
    </source>
</evidence>
<evidence type="ECO:0000256" key="2">
    <source>
        <dbReference type="ARBA" id="ARBA00022527"/>
    </source>
</evidence>
<dbReference type="SMART" id="SM00220">
    <property type="entry name" value="S_TKc"/>
    <property type="match status" value="1"/>
</dbReference>
<evidence type="ECO:0000259" key="10">
    <source>
        <dbReference type="PROSITE" id="PS50011"/>
    </source>
</evidence>
<dbReference type="GO" id="GO:0005524">
    <property type="term" value="F:ATP binding"/>
    <property type="evidence" value="ECO:0007669"/>
    <property type="project" value="UniProtKB-KW"/>
</dbReference>
<proteinExistence type="predicted"/>
<dbReference type="PANTHER" id="PTHR24346:SF84">
    <property type="entry name" value="TESTIS SPECIFIC SERINE KINASE 5"/>
    <property type="match status" value="1"/>
</dbReference>
<organism evidence="11 12">
    <name type="scientific">Leptonychotes weddellii</name>
    <name type="common">Weddell seal</name>
    <name type="synonym">Otaria weddellii</name>
    <dbReference type="NCBI Taxonomy" id="9713"/>
    <lineage>
        <taxon>Eukaryota</taxon>
        <taxon>Metazoa</taxon>
        <taxon>Chordata</taxon>
        <taxon>Craniata</taxon>
        <taxon>Vertebrata</taxon>
        <taxon>Euteleostomi</taxon>
        <taxon>Mammalia</taxon>
        <taxon>Eutheria</taxon>
        <taxon>Laurasiatheria</taxon>
        <taxon>Carnivora</taxon>
        <taxon>Caniformia</taxon>
        <taxon>Pinnipedia</taxon>
        <taxon>Phocidae</taxon>
        <taxon>Monachinae</taxon>
        <taxon>Lobodontini</taxon>
        <taxon>Leptonychotes</taxon>
    </lineage>
</organism>
<evidence type="ECO:0000256" key="3">
    <source>
        <dbReference type="ARBA" id="ARBA00022679"/>
    </source>
</evidence>
<evidence type="ECO:0000256" key="9">
    <source>
        <dbReference type="SAM" id="MobiDB-lite"/>
    </source>
</evidence>
<dbReference type="InterPro" id="IPR008271">
    <property type="entry name" value="Ser/Thr_kinase_AS"/>
</dbReference>
<keyword evidence="2" id="KW-0723">Serine/threonine-protein kinase</keyword>
<feature type="region of interest" description="Disordered" evidence="9">
    <location>
        <begin position="1"/>
        <end position="61"/>
    </location>
</feature>
<keyword evidence="4" id="KW-0547">Nucleotide-binding</keyword>
<evidence type="ECO:0000313" key="11">
    <source>
        <dbReference type="Proteomes" id="UP000245341"/>
    </source>
</evidence>
<dbReference type="GO" id="GO:0005737">
    <property type="term" value="C:cytoplasm"/>
    <property type="evidence" value="ECO:0007669"/>
    <property type="project" value="TreeGrafter"/>
</dbReference>
<dbReference type="InterPro" id="IPR000719">
    <property type="entry name" value="Prot_kinase_dom"/>
</dbReference>
<dbReference type="Gene3D" id="1.10.510.10">
    <property type="entry name" value="Transferase(Phosphotransferase) domain 1"/>
    <property type="match status" value="1"/>
</dbReference>
<name>A0A7F8PVC1_LEPWE</name>
<dbReference type="PROSITE" id="PS50011">
    <property type="entry name" value="PROTEIN_KINASE_DOM"/>
    <property type="match status" value="1"/>
</dbReference>
<accession>A0A7F8PVC1</accession>
<feature type="compositionally biased region" description="Basic and acidic residues" evidence="9">
    <location>
        <begin position="108"/>
        <end position="124"/>
    </location>
</feature>
<evidence type="ECO:0000256" key="4">
    <source>
        <dbReference type="ARBA" id="ARBA00022741"/>
    </source>
</evidence>
<dbReference type="GO" id="GO:0000226">
    <property type="term" value="P:microtubule cytoskeleton organization"/>
    <property type="evidence" value="ECO:0007669"/>
    <property type="project" value="TreeGrafter"/>
</dbReference>
<dbReference type="EC" id="2.7.11.1" evidence="1"/>
<dbReference type="GO" id="GO:0035556">
    <property type="term" value="P:intracellular signal transduction"/>
    <property type="evidence" value="ECO:0007669"/>
    <property type="project" value="TreeGrafter"/>
</dbReference>
<feature type="domain" description="Protein kinase" evidence="10">
    <location>
        <begin position="116"/>
        <end position="276"/>
    </location>
</feature>
<evidence type="ECO:0000256" key="6">
    <source>
        <dbReference type="ARBA" id="ARBA00022840"/>
    </source>
</evidence>
<dbReference type="OrthoDB" id="193931at2759"/>
<dbReference type="RefSeq" id="XP_030872882.1">
    <property type="nucleotide sequence ID" value="XM_031017022.1"/>
</dbReference>
<evidence type="ECO:0000256" key="1">
    <source>
        <dbReference type="ARBA" id="ARBA00012513"/>
    </source>
</evidence>
<keyword evidence="6" id="KW-0067">ATP-binding</keyword>
<keyword evidence="5" id="KW-0418">Kinase</keyword>
<comment type="catalytic activity">
    <reaction evidence="8">
        <text>L-seryl-[protein] + ATP = O-phospho-L-seryl-[protein] + ADP + H(+)</text>
        <dbReference type="Rhea" id="RHEA:17989"/>
        <dbReference type="Rhea" id="RHEA-COMP:9863"/>
        <dbReference type="Rhea" id="RHEA-COMP:11604"/>
        <dbReference type="ChEBI" id="CHEBI:15378"/>
        <dbReference type="ChEBI" id="CHEBI:29999"/>
        <dbReference type="ChEBI" id="CHEBI:30616"/>
        <dbReference type="ChEBI" id="CHEBI:83421"/>
        <dbReference type="ChEBI" id="CHEBI:456216"/>
        <dbReference type="EC" id="2.7.11.1"/>
    </reaction>
</comment>
<comment type="catalytic activity">
    <reaction evidence="7">
        <text>L-threonyl-[protein] + ATP = O-phospho-L-threonyl-[protein] + ADP + H(+)</text>
        <dbReference type="Rhea" id="RHEA:46608"/>
        <dbReference type="Rhea" id="RHEA-COMP:11060"/>
        <dbReference type="Rhea" id="RHEA-COMP:11605"/>
        <dbReference type="ChEBI" id="CHEBI:15378"/>
        <dbReference type="ChEBI" id="CHEBI:30013"/>
        <dbReference type="ChEBI" id="CHEBI:30616"/>
        <dbReference type="ChEBI" id="CHEBI:61977"/>
        <dbReference type="ChEBI" id="CHEBI:456216"/>
        <dbReference type="EC" id="2.7.11.1"/>
    </reaction>
</comment>
<dbReference type="AlphaFoldDB" id="A0A7F8PVC1"/>
<gene>
    <name evidence="12" type="primary">LOC102747323</name>
</gene>
<reference evidence="12" key="1">
    <citation type="submission" date="2025-08" db="UniProtKB">
        <authorList>
            <consortium name="RefSeq"/>
        </authorList>
    </citation>
    <scope>IDENTIFICATION</scope>
    <source>
        <tissue evidence="12">Liver</tissue>
    </source>
</reference>
<dbReference type="InterPro" id="IPR011009">
    <property type="entry name" value="Kinase-like_dom_sf"/>
</dbReference>
<keyword evidence="3" id="KW-0808">Transferase</keyword>
<evidence type="ECO:0000256" key="7">
    <source>
        <dbReference type="ARBA" id="ARBA00047899"/>
    </source>
</evidence>
<feature type="region of interest" description="Disordered" evidence="9">
    <location>
        <begin position="104"/>
        <end position="135"/>
    </location>
</feature>
<sequence length="276" mass="30776">MRASVSPTASTSDPLMSLSRQQTALGSEIQRDEGLNKPQQPEYRFQAVQRPPLPTVGRERGLRAGRNKCGRSLRRRGACTSRFLRAGPGSVHLCACPHRTLTPRRSRHADTAPHPEERIRDAGSARHCAQSQPPRKHTPVQVAIKIISTAEAPVFSQKFLPREISSLNATYKHLNVVQLYETYQNSQRSYLVLELAARGDLLEHINVVSDRCCHPGLGEEAARRLFWQLVSAVAHCHSSGIVHRDLKCDNILLDDQGLRKLTAEPVAQPHPLPWTP</sequence>
<protein>
    <recommendedName>
        <fullName evidence="1">non-specific serine/threonine protein kinase</fullName>
        <ecNumber evidence="1">2.7.11.1</ecNumber>
    </recommendedName>
</protein>
<evidence type="ECO:0000313" key="12">
    <source>
        <dbReference type="RefSeq" id="XP_030872882.1"/>
    </source>
</evidence>
<evidence type="ECO:0000256" key="8">
    <source>
        <dbReference type="ARBA" id="ARBA00048679"/>
    </source>
</evidence>
<dbReference type="Pfam" id="PF00069">
    <property type="entry name" value="Pkinase"/>
    <property type="match status" value="1"/>
</dbReference>
<dbReference type="GeneID" id="102747323"/>
<dbReference type="Proteomes" id="UP000245341">
    <property type="component" value="Unplaced"/>
</dbReference>
<dbReference type="PANTHER" id="PTHR24346">
    <property type="entry name" value="MAP/MICROTUBULE AFFINITY-REGULATING KINASE"/>
    <property type="match status" value="1"/>
</dbReference>
<keyword evidence="11" id="KW-1185">Reference proteome</keyword>
<dbReference type="KEGG" id="lww:102747323"/>
<dbReference type="SUPFAM" id="SSF56112">
    <property type="entry name" value="Protein kinase-like (PK-like)"/>
    <property type="match status" value="1"/>
</dbReference>
<dbReference type="GO" id="GO:0050321">
    <property type="term" value="F:tau-protein kinase activity"/>
    <property type="evidence" value="ECO:0007669"/>
    <property type="project" value="TreeGrafter"/>
</dbReference>
<dbReference type="PROSITE" id="PS00108">
    <property type="entry name" value="PROTEIN_KINASE_ST"/>
    <property type="match status" value="1"/>
</dbReference>